<evidence type="ECO:0000256" key="6">
    <source>
        <dbReference type="ARBA" id="ARBA00022692"/>
    </source>
</evidence>
<feature type="transmembrane region" description="Helical" evidence="11">
    <location>
        <begin position="154"/>
        <end position="174"/>
    </location>
</feature>
<evidence type="ECO:0000256" key="7">
    <source>
        <dbReference type="ARBA" id="ARBA00022777"/>
    </source>
</evidence>
<comment type="catalytic activity">
    <reaction evidence="1">
        <text>ATP + protein L-histidine = ADP + protein N-phospho-L-histidine.</text>
        <dbReference type="EC" id="2.7.13.3"/>
    </reaction>
</comment>
<dbReference type="SMART" id="SM00304">
    <property type="entry name" value="HAMP"/>
    <property type="match status" value="1"/>
</dbReference>
<dbReference type="EC" id="2.7.13.3" evidence="3"/>
<dbReference type="InterPro" id="IPR003661">
    <property type="entry name" value="HisK_dim/P_dom"/>
</dbReference>
<dbReference type="SUPFAM" id="SSF47384">
    <property type="entry name" value="Homodimeric domain of signal transducing histidine kinase"/>
    <property type="match status" value="1"/>
</dbReference>
<dbReference type="PROSITE" id="PS50109">
    <property type="entry name" value="HIS_KIN"/>
    <property type="match status" value="1"/>
</dbReference>
<dbReference type="InterPro" id="IPR005467">
    <property type="entry name" value="His_kinase_dom"/>
</dbReference>
<evidence type="ECO:0000313" key="14">
    <source>
        <dbReference type="EMBL" id="MDR6809609.1"/>
    </source>
</evidence>
<dbReference type="Proteomes" id="UP001264980">
    <property type="component" value="Unassembled WGS sequence"/>
</dbReference>
<sequence>MAIKQKIIIAFTLIVAAILVLFSFFVYYSYEDYRAELMKERLFGRAEATKKLLATPRAFKTNVFFPLTEQYEAVYDEENMLLVCTQKSNDFIPDQAFFKSVRLKKRFAFTYISPLHDFDKEGVAITYRVKGKPYLALVTGYDLHGYNMSRTLRFSLFFGNLLALLVIGVTGYFFSRKAMSPFDDLIRQIDRAAISDFSFRINHNADVNEATVLAKSFNQLLKKIQQLADNQRSFISYASHEIRTPLTVIKGVLQTSLAYDRHPKDYQTSVGEALGGVNHAIELANNLLLLAEIESLQFFVNKKNISIVDLIMDCIGDINQKYSSQVIHFQFIENSAVVQQQAVAEGIPHLLKSAIGNVIDNACKYSAFQPITILITEQQEFVVIVVRDQGIGILPEDLEDIFLPMMRGSNTGQVTGFGIGLTLVRKIVEFHGGFLAIESQVSKGTAVSLHLPKITF</sequence>
<dbReference type="Pfam" id="PF02518">
    <property type="entry name" value="HATPase_c"/>
    <property type="match status" value="1"/>
</dbReference>
<evidence type="ECO:0000256" key="10">
    <source>
        <dbReference type="ARBA" id="ARBA00023136"/>
    </source>
</evidence>
<keyword evidence="4" id="KW-0597">Phosphoprotein</keyword>
<comment type="caution">
    <text evidence="14">The sequence shown here is derived from an EMBL/GenBank/DDBJ whole genome shotgun (WGS) entry which is preliminary data.</text>
</comment>
<dbReference type="InterPro" id="IPR004358">
    <property type="entry name" value="Sig_transdc_His_kin-like_C"/>
</dbReference>
<proteinExistence type="predicted"/>
<evidence type="ECO:0000256" key="4">
    <source>
        <dbReference type="ARBA" id="ARBA00022553"/>
    </source>
</evidence>
<evidence type="ECO:0000259" key="12">
    <source>
        <dbReference type="PROSITE" id="PS50109"/>
    </source>
</evidence>
<organism evidence="14 15">
    <name type="scientific">Dyadobacter fermentans</name>
    <dbReference type="NCBI Taxonomy" id="94254"/>
    <lineage>
        <taxon>Bacteria</taxon>
        <taxon>Pseudomonadati</taxon>
        <taxon>Bacteroidota</taxon>
        <taxon>Cytophagia</taxon>
        <taxon>Cytophagales</taxon>
        <taxon>Spirosomataceae</taxon>
        <taxon>Dyadobacter</taxon>
    </lineage>
</organism>
<dbReference type="Gene3D" id="6.10.340.10">
    <property type="match status" value="1"/>
</dbReference>
<dbReference type="Gene3D" id="3.30.565.10">
    <property type="entry name" value="Histidine kinase-like ATPase, C-terminal domain"/>
    <property type="match status" value="1"/>
</dbReference>
<dbReference type="EMBL" id="JAVDTI010000011">
    <property type="protein sequence ID" value="MDR6809609.1"/>
    <property type="molecule type" value="Genomic_DNA"/>
</dbReference>
<evidence type="ECO:0000256" key="2">
    <source>
        <dbReference type="ARBA" id="ARBA00004370"/>
    </source>
</evidence>
<dbReference type="InterPro" id="IPR003594">
    <property type="entry name" value="HATPase_dom"/>
</dbReference>
<dbReference type="Pfam" id="PF00512">
    <property type="entry name" value="HisKA"/>
    <property type="match status" value="1"/>
</dbReference>
<keyword evidence="9" id="KW-0902">Two-component regulatory system</keyword>
<evidence type="ECO:0000256" key="5">
    <source>
        <dbReference type="ARBA" id="ARBA00022679"/>
    </source>
</evidence>
<accession>A0ABU1R878</accession>
<reference evidence="14 15" key="1">
    <citation type="submission" date="2023-07" db="EMBL/GenBank/DDBJ databases">
        <title>Sorghum-associated microbial communities from plants grown in Nebraska, USA.</title>
        <authorList>
            <person name="Schachtman D."/>
        </authorList>
    </citation>
    <scope>NUCLEOTIDE SEQUENCE [LARGE SCALE GENOMIC DNA]</scope>
    <source>
        <strain evidence="14 15">BE57</strain>
    </source>
</reference>
<feature type="domain" description="Histidine kinase" evidence="12">
    <location>
        <begin position="237"/>
        <end position="455"/>
    </location>
</feature>
<dbReference type="PRINTS" id="PR00344">
    <property type="entry name" value="BCTRLSENSOR"/>
</dbReference>
<dbReference type="PANTHER" id="PTHR45436">
    <property type="entry name" value="SENSOR HISTIDINE KINASE YKOH"/>
    <property type="match status" value="1"/>
</dbReference>
<evidence type="ECO:0000256" key="9">
    <source>
        <dbReference type="ARBA" id="ARBA00023012"/>
    </source>
</evidence>
<dbReference type="InterPro" id="IPR036097">
    <property type="entry name" value="HisK_dim/P_sf"/>
</dbReference>
<dbReference type="GO" id="GO:0016301">
    <property type="term" value="F:kinase activity"/>
    <property type="evidence" value="ECO:0007669"/>
    <property type="project" value="UniProtKB-KW"/>
</dbReference>
<dbReference type="PROSITE" id="PS50885">
    <property type="entry name" value="HAMP"/>
    <property type="match status" value="1"/>
</dbReference>
<keyword evidence="6 11" id="KW-0812">Transmembrane</keyword>
<dbReference type="CDD" id="cd00082">
    <property type="entry name" value="HisKA"/>
    <property type="match status" value="1"/>
</dbReference>
<keyword evidence="10 11" id="KW-0472">Membrane</keyword>
<dbReference type="CDD" id="cd00075">
    <property type="entry name" value="HATPase"/>
    <property type="match status" value="1"/>
</dbReference>
<evidence type="ECO:0000256" key="3">
    <source>
        <dbReference type="ARBA" id="ARBA00012438"/>
    </source>
</evidence>
<keyword evidence="8 11" id="KW-1133">Transmembrane helix</keyword>
<dbReference type="PANTHER" id="PTHR45436:SF5">
    <property type="entry name" value="SENSOR HISTIDINE KINASE TRCS"/>
    <property type="match status" value="1"/>
</dbReference>
<evidence type="ECO:0000256" key="8">
    <source>
        <dbReference type="ARBA" id="ARBA00022989"/>
    </source>
</evidence>
<evidence type="ECO:0000256" key="1">
    <source>
        <dbReference type="ARBA" id="ARBA00000085"/>
    </source>
</evidence>
<gene>
    <name evidence="14" type="ORF">J2W84_006685</name>
</gene>
<dbReference type="SMART" id="SM00387">
    <property type="entry name" value="HATPase_c"/>
    <property type="match status" value="1"/>
</dbReference>
<feature type="transmembrane region" description="Helical" evidence="11">
    <location>
        <begin position="7"/>
        <end position="30"/>
    </location>
</feature>
<dbReference type="RefSeq" id="WP_309993304.1">
    <property type="nucleotide sequence ID" value="NZ_JAVDTI010000011.1"/>
</dbReference>
<dbReference type="SUPFAM" id="SSF55874">
    <property type="entry name" value="ATPase domain of HSP90 chaperone/DNA topoisomerase II/histidine kinase"/>
    <property type="match status" value="1"/>
</dbReference>
<protein>
    <recommendedName>
        <fullName evidence="3">histidine kinase</fullName>
        <ecNumber evidence="3">2.7.13.3</ecNumber>
    </recommendedName>
</protein>
<keyword evidence="5" id="KW-0808">Transferase</keyword>
<feature type="domain" description="HAMP" evidence="13">
    <location>
        <begin position="176"/>
        <end position="229"/>
    </location>
</feature>
<evidence type="ECO:0000313" key="15">
    <source>
        <dbReference type="Proteomes" id="UP001264980"/>
    </source>
</evidence>
<dbReference type="InterPro" id="IPR036890">
    <property type="entry name" value="HATPase_C_sf"/>
</dbReference>
<name>A0ABU1R878_9BACT</name>
<dbReference type="Gene3D" id="1.10.287.130">
    <property type="match status" value="1"/>
</dbReference>
<comment type="subcellular location">
    <subcellularLocation>
        <location evidence="2">Membrane</location>
    </subcellularLocation>
</comment>
<dbReference type="InterPro" id="IPR050428">
    <property type="entry name" value="TCS_sensor_his_kinase"/>
</dbReference>
<evidence type="ECO:0000256" key="11">
    <source>
        <dbReference type="SAM" id="Phobius"/>
    </source>
</evidence>
<keyword evidence="7 14" id="KW-0418">Kinase</keyword>
<evidence type="ECO:0000259" key="13">
    <source>
        <dbReference type="PROSITE" id="PS50885"/>
    </source>
</evidence>
<keyword evidence="15" id="KW-1185">Reference proteome</keyword>
<dbReference type="SMART" id="SM00388">
    <property type="entry name" value="HisKA"/>
    <property type="match status" value="1"/>
</dbReference>
<dbReference type="InterPro" id="IPR003660">
    <property type="entry name" value="HAMP_dom"/>
</dbReference>